<dbReference type="NCBIfam" id="TIGR00969">
    <property type="entry name" value="3a0106s02"/>
    <property type="match status" value="1"/>
</dbReference>
<gene>
    <name evidence="11" type="ORF">DB32_002801</name>
</gene>
<comment type="subunit">
    <text evidence="2">The complex is composed of two ATP-binding proteins (CysA), two transmembrane proteins (CysT and CysW) and a solute-binding protein (CysP).</text>
</comment>
<keyword evidence="7 9" id="KW-0472">Membrane</keyword>
<dbReference type="InterPro" id="IPR005667">
    <property type="entry name" value="Sulph_transpt2"/>
</dbReference>
<feature type="domain" description="ABC transmembrane type-1" evidence="10">
    <location>
        <begin position="61"/>
        <end position="264"/>
    </location>
</feature>
<protein>
    <submittedName>
        <fullName evidence="11">Sulfate transport system permease protein CysW</fullName>
    </submittedName>
</protein>
<evidence type="ECO:0000259" key="10">
    <source>
        <dbReference type="PROSITE" id="PS50928"/>
    </source>
</evidence>
<dbReference type="PROSITE" id="PS50928">
    <property type="entry name" value="ABC_TM1"/>
    <property type="match status" value="1"/>
</dbReference>
<dbReference type="CDD" id="cd06261">
    <property type="entry name" value="TM_PBP2"/>
    <property type="match status" value="1"/>
</dbReference>
<dbReference type="STRING" id="927083.DB32_002801"/>
<evidence type="ECO:0000256" key="4">
    <source>
        <dbReference type="ARBA" id="ARBA00022692"/>
    </source>
</evidence>
<keyword evidence="3" id="KW-0813">Transport</keyword>
<dbReference type="Gene3D" id="1.10.3720.10">
    <property type="entry name" value="MetI-like"/>
    <property type="match status" value="1"/>
</dbReference>
<keyword evidence="6" id="KW-0764">Sulfate transport</keyword>
<comment type="function">
    <text evidence="8">Part of the ABC transporter complex CysAWTP (TC 3.A.1.6.1) involved in sulfate/thiosulfate import. Probably responsible for the translocation of the substrate across the membrane.</text>
</comment>
<sequence>MAHRARERPRGRAAWAIVAISLVAMIVLLVLPLVVVFVEAFAEGPARWAAAISDADTLHALELTALVVAVVVPFHAAFGIASAWAITRYDFPGKGALLTIVDLPFAVSPVVSGLLFVLLFGARGIFGPMLADHDIRIVYAVPGVILATLFVTLPFVTRELVPLLEAQGREEEEAAASLGAGGWSILTRVTLPRIKWGVLYGCVLCAARAAGEFGAVSVVSGHIRGETNTLPLHVEVLYGEYDFVAAFAVASLLALSGLVTLTLKALLEQRAKNRGALA</sequence>
<dbReference type="PANTHER" id="PTHR30406:SF1">
    <property type="entry name" value="SULFATE TRANSPORT SYSTEM PERMEASE PROTEIN CYSW"/>
    <property type="match status" value="1"/>
</dbReference>
<evidence type="ECO:0000313" key="11">
    <source>
        <dbReference type="EMBL" id="AKF05652.1"/>
    </source>
</evidence>
<proteinExistence type="predicted"/>
<keyword evidence="5 9" id="KW-1133">Transmembrane helix</keyword>
<dbReference type="EMBL" id="CP011125">
    <property type="protein sequence ID" value="AKF05652.1"/>
    <property type="molecule type" value="Genomic_DNA"/>
</dbReference>
<evidence type="ECO:0000256" key="8">
    <source>
        <dbReference type="ARBA" id="ARBA00025323"/>
    </source>
</evidence>
<accession>A0A0F6W2K7</accession>
<feature type="transmembrane region" description="Helical" evidence="9">
    <location>
        <begin position="137"/>
        <end position="156"/>
    </location>
</feature>
<keyword evidence="12" id="KW-1185">Reference proteome</keyword>
<comment type="subcellular location">
    <subcellularLocation>
        <location evidence="1">Cell membrane</location>
        <topology evidence="1">Multi-pass membrane protein</topology>
    </subcellularLocation>
</comment>
<keyword evidence="4 9" id="KW-0812">Transmembrane</keyword>
<dbReference type="InterPro" id="IPR035906">
    <property type="entry name" value="MetI-like_sf"/>
</dbReference>
<dbReference type="InterPro" id="IPR011866">
    <property type="entry name" value="CysW_permease"/>
</dbReference>
<organism evidence="11 12">
    <name type="scientific">Sandaracinus amylolyticus</name>
    <dbReference type="NCBI Taxonomy" id="927083"/>
    <lineage>
        <taxon>Bacteria</taxon>
        <taxon>Pseudomonadati</taxon>
        <taxon>Myxococcota</taxon>
        <taxon>Polyangia</taxon>
        <taxon>Polyangiales</taxon>
        <taxon>Sandaracinaceae</taxon>
        <taxon>Sandaracinus</taxon>
    </lineage>
</organism>
<dbReference type="KEGG" id="samy:DB32_002801"/>
<feature type="transmembrane region" description="Helical" evidence="9">
    <location>
        <begin position="198"/>
        <end position="223"/>
    </location>
</feature>
<evidence type="ECO:0000256" key="7">
    <source>
        <dbReference type="ARBA" id="ARBA00023136"/>
    </source>
</evidence>
<dbReference type="PANTHER" id="PTHR30406">
    <property type="entry name" value="SULFATE TRANSPORT SYSTEM PERMEASE PROTEIN"/>
    <property type="match status" value="1"/>
</dbReference>
<name>A0A0F6W2K7_9BACT</name>
<feature type="transmembrane region" description="Helical" evidence="9">
    <location>
        <begin position="243"/>
        <end position="267"/>
    </location>
</feature>
<evidence type="ECO:0000256" key="1">
    <source>
        <dbReference type="ARBA" id="ARBA00004651"/>
    </source>
</evidence>
<evidence type="ECO:0000256" key="6">
    <source>
        <dbReference type="ARBA" id="ARBA00023032"/>
    </source>
</evidence>
<evidence type="ECO:0000256" key="5">
    <source>
        <dbReference type="ARBA" id="ARBA00022989"/>
    </source>
</evidence>
<feature type="transmembrane region" description="Helical" evidence="9">
    <location>
        <begin position="12"/>
        <end position="38"/>
    </location>
</feature>
<dbReference type="SUPFAM" id="SSF161098">
    <property type="entry name" value="MetI-like"/>
    <property type="match status" value="1"/>
</dbReference>
<dbReference type="InterPro" id="IPR000515">
    <property type="entry name" value="MetI-like"/>
</dbReference>
<reference evidence="11 12" key="1">
    <citation type="submission" date="2015-03" db="EMBL/GenBank/DDBJ databases">
        <title>Genome assembly of Sandaracinus amylolyticus DSM 53668.</title>
        <authorList>
            <person name="Sharma G."/>
            <person name="Subramanian S."/>
        </authorList>
    </citation>
    <scope>NUCLEOTIDE SEQUENCE [LARGE SCALE GENOMIC DNA]</scope>
    <source>
        <strain evidence="11 12">DSM 53668</strain>
    </source>
</reference>
<dbReference type="GO" id="GO:0015419">
    <property type="term" value="F:ABC-type sulfate transporter activity"/>
    <property type="evidence" value="ECO:0007669"/>
    <property type="project" value="InterPro"/>
</dbReference>
<evidence type="ECO:0000313" key="12">
    <source>
        <dbReference type="Proteomes" id="UP000034883"/>
    </source>
</evidence>
<evidence type="ECO:0000256" key="3">
    <source>
        <dbReference type="ARBA" id="ARBA00022448"/>
    </source>
</evidence>
<dbReference type="Proteomes" id="UP000034883">
    <property type="component" value="Chromosome"/>
</dbReference>
<evidence type="ECO:0000256" key="2">
    <source>
        <dbReference type="ARBA" id="ARBA00011779"/>
    </source>
</evidence>
<dbReference type="GO" id="GO:0005886">
    <property type="term" value="C:plasma membrane"/>
    <property type="evidence" value="ECO:0007669"/>
    <property type="project" value="UniProtKB-SubCell"/>
</dbReference>
<evidence type="ECO:0000256" key="9">
    <source>
        <dbReference type="SAM" id="Phobius"/>
    </source>
</evidence>
<dbReference type="AlphaFoldDB" id="A0A0F6W2K7"/>
<feature type="transmembrane region" description="Helical" evidence="9">
    <location>
        <begin position="63"/>
        <end position="85"/>
    </location>
</feature>
<dbReference type="NCBIfam" id="TIGR02140">
    <property type="entry name" value="permease_CysW"/>
    <property type="match status" value="1"/>
</dbReference>
<feature type="transmembrane region" description="Helical" evidence="9">
    <location>
        <begin position="97"/>
        <end position="125"/>
    </location>
</feature>
<dbReference type="Pfam" id="PF00528">
    <property type="entry name" value="BPD_transp_1"/>
    <property type="match status" value="1"/>
</dbReference>